<dbReference type="GO" id="GO:0009986">
    <property type="term" value="C:cell surface"/>
    <property type="evidence" value="ECO:0007669"/>
    <property type="project" value="TreeGrafter"/>
</dbReference>
<evidence type="ECO:0000256" key="3">
    <source>
        <dbReference type="ARBA" id="ARBA00023295"/>
    </source>
</evidence>
<keyword evidence="3 4" id="KW-0326">Glycosidase</keyword>
<dbReference type="OrthoDB" id="1887033at2759"/>
<feature type="domain" description="Glycoside hydrolase family 5" evidence="6">
    <location>
        <begin position="93"/>
        <end position="366"/>
    </location>
</feature>
<dbReference type="InterPro" id="IPR017853">
    <property type="entry name" value="GH"/>
</dbReference>
<dbReference type="InterPro" id="IPR001547">
    <property type="entry name" value="Glyco_hydro_5"/>
</dbReference>
<dbReference type="InterPro" id="IPR050386">
    <property type="entry name" value="Glycosyl_hydrolase_5"/>
</dbReference>
<evidence type="ECO:0000256" key="1">
    <source>
        <dbReference type="ARBA" id="ARBA00005641"/>
    </source>
</evidence>
<dbReference type="Gene3D" id="3.20.20.80">
    <property type="entry name" value="Glycosidases"/>
    <property type="match status" value="1"/>
</dbReference>
<dbReference type="PANTHER" id="PTHR31297">
    <property type="entry name" value="GLUCAN ENDO-1,6-BETA-GLUCOSIDASE B"/>
    <property type="match status" value="1"/>
</dbReference>
<dbReference type="SUPFAM" id="SSF51445">
    <property type="entry name" value="(Trans)glycosidases"/>
    <property type="match status" value="1"/>
</dbReference>
<feature type="chain" id="PRO_5013242110" evidence="5">
    <location>
        <begin position="26"/>
        <end position="368"/>
    </location>
</feature>
<proteinExistence type="inferred from homology"/>
<keyword evidence="5" id="KW-0732">Signal</keyword>
<keyword evidence="2 4" id="KW-0378">Hydrolase</keyword>
<accession>A0A2A9NX59</accession>
<dbReference type="STRING" id="703135.A0A2A9NX59"/>
<dbReference type="EMBL" id="KZ301979">
    <property type="protein sequence ID" value="PFH52456.1"/>
    <property type="molecule type" value="Genomic_DNA"/>
</dbReference>
<keyword evidence="8" id="KW-1185">Reference proteome</keyword>
<dbReference type="GO" id="GO:0005576">
    <property type="term" value="C:extracellular region"/>
    <property type="evidence" value="ECO:0007669"/>
    <property type="project" value="TreeGrafter"/>
</dbReference>
<protein>
    <submittedName>
        <fullName evidence="7">Glycoside hydrolase family 5 protein</fullName>
    </submittedName>
</protein>
<dbReference type="AlphaFoldDB" id="A0A2A9NX59"/>
<comment type="similarity">
    <text evidence="1 4">Belongs to the glycosyl hydrolase 5 (cellulase A) family.</text>
</comment>
<organism evidence="7 8">
    <name type="scientific">Amanita thiersii Skay4041</name>
    <dbReference type="NCBI Taxonomy" id="703135"/>
    <lineage>
        <taxon>Eukaryota</taxon>
        <taxon>Fungi</taxon>
        <taxon>Dikarya</taxon>
        <taxon>Basidiomycota</taxon>
        <taxon>Agaricomycotina</taxon>
        <taxon>Agaricomycetes</taxon>
        <taxon>Agaricomycetidae</taxon>
        <taxon>Agaricales</taxon>
        <taxon>Pluteineae</taxon>
        <taxon>Amanitaceae</taxon>
        <taxon>Amanita</taxon>
    </lineage>
</organism>
<evidence type="ECO:0000259" key="6">
    <source>
        <dbReference type="Pfam" id="PF00150"/>
    </source>
</evidence>
<name>A0A2A9NX59_9AGAR</name>
<gene>
    <name evidence="7" type="ORF">AMATHDRAFT_74245</name>
</gene>
<reference evidence="7 8" key="1">
    <citation type="submission" date="2014-02" db="EMBL/GenBank/DDBJ databases">
        <title>Transposable element dynamics among asymbiotic and ectomycorrhizal Amanita fungi.</title>
        <authorList>
            <consortium name="DOE Joint Genome Institute"/>
            <person name="Hess J."/>
            <person name="Skrede I."/>
            <person name="Wolfe B."/>
            <person name="LaButti K."/>
            <person name="Ohm R.A."/>
            <person name="Grigoriev I.V."/>
            <person name="Pringle A."/>
        </authorList>
    </citation>
    <scope>NUCLEOTIDE SEQUENCE [LARGE SCALE GENOMIC DNA]</scope>
    <source>
        <strain evidence="7 8">SKay4041</strain>
    </source>
</reference>
<sequence>MTPRTSSIFILLRTLTLIHTPVVVPDTSFLPFDEEESLIYRYRQQQSVNLGSWFVHENWMTPSLFSQASGKKLSELDIASGWGSLASARNVLEYHWLTFINQSDFDYLASIGINTVRLPIGYWSLGSEFCLGTPFANVAEVYQNAWPMVVHAINMAAKAGIGVLVDLHGAVGSQNGEGHSGISDGAVNLFSNEDYINKTIGVLEFLARNLVFVTNVVGIQLLNEPKDIPELTDFYDRAIAVMRQVSPAAAALPLYLHDGFNLQRFSDYVAQRTDFVVQDHHKYFVFTDADKAKAASQLTSEVNTVTYTRLHDASLHQHRNLIVGEWSCALTPTSLTNEPDKVGARRDFCTSQMKIYSSTTAGWSFWGM</sequence>
<evidence type="ECO:0000256" key="4">
    <source>
        <dbReference type="RuleBase" id="RU361153"/>
    </source>
</evidence>
<dbReference type="GO" id="GO:0046557">
    <property type="term" value="F:glucan endo-1,6-beta-glucosidase activity"/>
    <property type="evidence" value="ECO:0007669"/>
    <property type="project" value="TreeGrafter"/>
</dbReference>
<evidence type="ECO:0000313" key="7">
    <source>
        <dbReference type="EMBL" id="PFH52456.1"/>
    </source>
</evidence>
<dbReference type="Pfam" id="PF00150">
    <property type="entry name" value="Cellulase"/>
    <property type="match status" value="1"/>
</dbReference>
<evidence type="ECO:0000256" key="2">
    <source>
        <dbReference type="ARBA" id="ARBA00022801"/>
    </source>
</evidence>
<evidence type="ECO:0000256" key="5">
    <source>
        <dbReference type="SAM" id="SignalP"/>
    </source>
</evidence>
<feature type="signal peptide" evidence="5">
    <location>
        <begin position="1"/>
        <end position="25"/>
    </location>
</feature>
<dbReference type="Proteomes" id="UP000242287">
    <property type="component" value="Unassembled WGS sequence"/>
</dbReference>
<dbReference type="PANTHER" id="PTHR31297:SF43">
    <property type="entry name" value="GLUCAN 1,3-BETA-GLUCOSIDASE 3"/>
    <property type="match status" value="1"/>
</dbReference>
<dbReference type="GO" id="GO:0009251">
    <property type="term" value="P:glucan catabolic process"/>
    <property type="evidence" value="ECO:0007669"/>
    <property type="project" value="TreeGrafter"/>
</dbReference>
<evidence type="ECO:0000313" key="8">
    <source>
        <dbReference type="Proteomes" id="UP000242287"/>
    </source>
</evidence>